<protein>
    <recommendedName>
        <fullName evidence="4">NfeD-like C-terminal, partner-binding</fullName>
    </recommendedName>
</protein>
<keyword evidence="3" id="KW-1185">Reference proteome</keyword>
<evidence type="ECO:0000256" key="1">
    <source>
        <dbReference type="SAM" id="Phobius"/>
    </source>
</evidence>
<gene>
    <name evidence="2" type="ORF">SAMN05444417_1211</name>
</gene>
<dbReference type="EMBL" id="FQYO01000002">
    <property type="protein sequence ID" value="SHI60861.1"/>
    <property type="molecule type" value="Genomic_DNA"/>
</dbReference>
<dbReference type="Proteomes" id="UP000184292">
    <property type="component" value="Unassembled WGS sequence"/>
</dbReference>
<sequence>MGWLPQWPWEMWWLWTVAALALGILEAIVPGYVFLGFGFGAGAVGLGLLVAPGIMPGGPGGLMLVAAVVALLSWLVLRAVVGRRPGQVKYWDRDINDD</sequence>
<name>A0A1M6CJ21_9RHOB</name>
<feature type="transmembrane region" description="Helical" evidence="1">
    <location>
        <begin position="12"/>
        <end position="29"/>
    </location>
</feature>
<keyword evidence="1" id="KW-0812">Transmembrane</keyword>
<evidence type="ECO:0000313" key="3">
    <source>
        <dbReference type="Proteomes" id="UP000184292"/>
    </source>
</evidence>
<evidence type="ECO:0000313" key="2">
    <source>
        <dbReference type="EMBL" id="SHI60861.1"/>
    </source>
</evidence>
<proteinExistence type="predicted"/>
<keyword evidence="1" id="KW-1133">Transmembrane helix</keyword>
<dbReference type="RefSeq" id="WP_073326907.1">
    <property type="nucleotide sequence ID" value="NZ_FQYO01000002.1"/>
</dbReference>
<feature type="transmembrane region" description="Helical" evidence="1">
    <location>
        <begin position="61"/>
        <end position="81"/>
    </location>
</feature>
<keyword evidence="1" id="KW-0472">Membrane</keyword>
<evidence type="ECO:0008006" key="4">
    <source>
        <dbReference type="Google" id="ProtNLM"/>
    </source>
</evidence>
<reference evidence="2 3" key="1">
    <citation type="submission" date="2016-11" db="EMBL/GenBank/DDBJ databases">
        <authorList>
            <person name="Jaros S."/>
            <person name="Januszkiewicz K."/>
            <person name="Wedrychowicz H."/>
        </authorList>
    </citation>
    <scope>NUCLEOTIDE SEQUENCE [LARGE SCALE GENOMIC DNA]</scope>
    <source>
        <strain evidence="2 3">DSM 100565</strain>
    </source>
</reference>
<dbReference type="STRING" id="1447782.SAMN05444417_1211"/>
<dbReference type="OrthoDB" id="7745385at2"/>
<feature type="transmembrane region" description="Helical" evidence="1">
    <location>
        <begin position="34"/>
        <end position="55"/>
    </location>
</feature>
<organism evidence="2 3">
    <name type="scientific">Wenxinia saemankumensis</name>
    <dbReference type="NCBI Taxonomy" id="1447782"/>
    <lineage>
        <taxon>Bacteria</taxon>
        <taxon>Pseudomonadati</taxon>
        <taxon>Pseudomonadota</taxon>
        <taxon>Alphaproteobacteria</taxon>
        <taxon>Rhodobacterales</taxon>
        <taxon>Roseobacteraceae</taxon>
        <taxon>Wenxinia</taxon>
    </lineage>
</organism>
<dbReference type="AlphaFoldDB" id="A0A1M6CJ21"/>
<accession>A0A1M6CJ21</accession>